<keyword evidence="9" id="KW-0325">Glycoprotein</keyword>
<dbReference type="PROSITE" id="PS51362">
    <property type="entry name" value="TGF_BETA_2"/>
    <property type="match status" value="1"/>
</dbReference>
<evidence type="ECO:0000313" key="13">
    <source>
        <dbReference type="EMBL" id="PVD26211.1"/>
    </source>
</evidence>
<comment type="similarity">
    <text evidence="2 10">Belongs to the TGF-beta family.</text>
</comment>
<evidence type="ECO:0000313" key="14">
    <source>
        <dbReference type="Proteomes" id="UP000245119"/>
    </source>
</evidence>
<evidence type="ECO:0000256" key="8">
    <source>
        <dbReference type="ARBA" id="ARBA00023157"/>
    </source>
</evidence>
<evidence type="ECO:0000256" key="9">
    <source>
        <dbReference type="ARBA" id="ARBA00023180"/>
    </source>
</evidence>
<name>A0A2T7NYH5_POMCA</name>
<comment type="subcellular location">
    <subcellularLocation>
        <location evidence="1">Secreted</location>
    </subcellularLocation>
</comment>
<keyword evidence="4" id="KW-0964">Secreted</keyword>
<sequence>MCADHHAVSNDCDPKTCIRMSFNITNIPETDVVADAKLRILVNRRAAPRVPQRVEIHEIMSYNDGVISRLVDSATTDVEESWLSFDVQPAVVKWKRGARFNHGLEIRLVSSSPNVSSTEHVRLRRAADQTEKQWLMERPLLITYTDDGRGQPVSRTKRSTGTSKKTARDTKARRDRRNRKKKQRKSKRKGDRNQCRRHRLYVDFRDVGWNDWIVAPEGYNAYYCDGECNFPLANHQNSTNHAIVQTLVNSVNPRAVPKACCVPTELSSISMLYLDEWDKVVLKNYQDMVVEACGCR</sequence>
<evidence type="ECO:0000256" key="10">
    <source>
        <dbReference type="RuleBase" id="RU000354"/>
    </source>
</evidence>
<evidence type="ECO:0000256" key="11">
    <source>
        <dbReference type="SAM" id="MobiDB-lite"/>
    </source>
</evidence>
<dbReference type="PANTHER" id="PTHR11848:SF263">
    <property type="entry name" value="PROTEIN DECAPENTAPLEGIC"/>
    <property type="match status" value="1"/>
</dbReference>
<dbReference type="STRING" id="400727.A0A2T7NYH5"/>
<dbReference type="OrthoDB" id="5987191at2759"/>
<evidence type="ECO:0000256" key="1">
    <source>
        <dbReference type="ARBA" id="ARBA00004613"/>
    </source>
</evidence>
<feature type="compositionally biased region" description="Basic residues" evidence="11">
    <location>
        <begin position="173"/>
        <end position="193"/>
    </location>
</feature>
<evidence type="ECO:0000256" key="5">
    <source>
        <dbReference type="ARBA" id="ARBA00022729"/>
    </source>
</evidence>
<dbReference type="GO" id="GO:0008083">
    <property type="term" value="F:growth factor activity"/>
    <property type="evidence" value="ECO:0007669"/>
    <property type="project" value="UniProtKB-KW"/>
</dbReference>
<dbReference type="Pfam" id="PF00688">
    <property type="entry name" value="TGFb_propeptide"/>
    <property type="match status" value="1"/>
</dbReference>
<dbReference type="InterPro" id="IPR001839">
    <property type="entry name" value="TGF-b_C"/>
</dbReference>
<dbReference type="Proteomes" id="UP000245119">
    <property type="component" value="Linkage Group LG8"/>
</dbReference>
<dbReference type="Pfam" id="PF00019">
    <property type="entry name" value="TGF_beta"/>
    <property type="match status" value="1"/>
</dbReference>
<dbReference type="InterPro" id="IPR017948">
    <property type="entry name" value="TGFb_CS"/>
</dbReference>
<keyword evidence="8" id="KW-1015">Disulfide bond</keyword>
<dbReference type="SMART" id="SM00204">
    <property type="entry name" value="TGFB"/>
    <property type="match status" value="1"/>
</dbReference>
<dbReference type="InterPro" id="IPR001111">
    <property type="entry name" value="TGF-b_propeptide"/>
</dbReference>
<dbReference type="InterPro" id="IPR029034">
    <property type="entry name" value="Cystine-knot_cytokine"/>
</dbReference>
<dbReference type="PANTHER" id="PTHR11848">
    <property type="entry name" value="TGF-BETA FAMILY"/>
    <property type="match status" value="1"/>
</dbReference>
<accession>A0A2T7NYH5</accession>
<evidence type="ECO:0000256" key="2">
    <source>
        <dbReference type="ARBA" id="ARBA00006656"/>
    </source>
</evidence>
<keyword evidence="14" id="KW-1185">Reference proteome</keyword>
<keyword evidence="3" id="KW-0217">Developmental protein</keyword>
<feature type="region of interest" description="Disordered" evidence="11">
    <location>
        <begin position="145"/>
        <end position="193"/>
    </location>
</feature>
<evidence type="ECO:0000256" key="3">
    <source>
        <dbReference type="ARBA" id="ARBA00022473"/>
    </source>
</evidence>
<evidence type="ECO:0000256" key="7">
    <source>
        <dbReference type="ARBA" id="ARBA00023030"/>
    </source>
</evidence>
<dbReference type="GO" id="GO:0005615">
    <property type="term" value="C:extracellular space"/>
    <property type="evidence" value="ECO:0007669"/>
    <property type="project" value="TreeGrafter"/>
</dbReference>
<keyword evidence="6" id="KW-0221">Differentiation</keyword>
<keyword evidence="7 10" id="KW-0339">Growth factor</keyword>
<evidence type="ECO:0000259" key="12">
    <source>
        <dbReference type="PROSITE" id="PS51362"/>
    </source>
</evidence>
<dbReference type="GO" id="GO:0030154">
    <property type="term" value="P:cell differentiation"/>
    <property type="evidence" value="ECO:0007669"/>
    <property type="project" value="UniProtKB-KW"/>
</dbReference>
<dbReference type="GO" id="GO:0051094">
    <property type="term" value="P:positive regulation of developmental process"/>
    <property type="evidence" value="ECO:0007669"/>
    <property type="project" value="UniProtKB-ARBA"/>
</dbReference>
<dbReference type="FunFam" id="2.10.90.10:FF:000103">
    <property type="entry name" value="Bone morphogenetic protein 16"/>
    <property type="match status" value="1"/>
</dbReference>
<dbReference type="Gene3D" id="2.60.120.970">
    <property type="match status" value="1"/>
</dbReference>
<evidence type="ECO:0000256" key="4">
    <source>
        <dbReference type="ARBA" id="ARBA00022525"/>
    </source>
</evidence>
<proteinExistence type="inferred from homology"/>
<dbReference type="CDD" id="cd13760">
    <property type="entry name" value="TGF_beta_BMP2_like"/>
    <property type="match status" value="1"/>
</dbReference>
<dbReference type="GO" id="GO:0005125">
    <property type="term" value="F:cytokine activity"/>
    <property type="evidence" value="ECO:0007669"/>
    <property type="project" value="TreeGrafter"/>
</dbReference>
<dbReference type="SUPFAM" id="SSF57501">
    <property type="entry name" value="Cystine-knot cytokines"/>
    <property type="match status" value="1"/>
</dbReference>
<feature type="domain" description="TGF-beta family profile" evidence="12">
    <location>
        <begin position="174"/>
        <end position="296"/>
    </location>
</feature>
<evidence type="ECO:0000256" key="6">
    <source>
        <dbReference type="ARBA" id="ARBA00022782"/>
    </source>
</evidence>
<protein>
    <recommendedName>
        <fullName evidence="12">TGF-beta family profile domain-containing protein</fullName>
    </recommendedName>
</protein>
<keyword evidence="5" id="KW-0732">Signal</keyword>
<dbReference type="InterPro" id="IPR015615">
    <property type="entry name" value="TGF-beta-rel"/>
</dbReference>
<comment type="caution">
    <text evidence="13">The sequence shown here is derived from an EMBL/GenBank/DDBJ whole genome shotgun (WGS) entry which is preliminary data.</text>
</comment>
<dbReference type="AlphaFoldDB" id="A0A2T7NYH5"/>
<dbReference type="PROSITE" id="PS00250">
    <property type="entry name" value="TGF_BETA_1"/>
    <property type="match status" value="1"/>
</dbReference>
<reference evidence="13 14" key="1">
    <citation type="submission" date="2018-04" db="EMBL/GenBank/DDBJ databases">
        <title>The genome of golden apple snail Pomacea canaliculata provides insight into stress tolerance and invasive adaptation.</title>
        <authorList>
            <person name="Liu C."/>
            <person name="Liu B."/>
            <person name="Ren Y."/>
            <person name="Zhang Y."/>
            <person name="Wang H."/>
            <person name="Li S."/>
            <person name="Jiang F."/>
            <person name="Yin L."/>
            <person name="Zhang G."/>
            <person name="Qian W."/>
            <person name="Fan W."/>
        </authorList>
    </citation>
    <scope>NUCLEOTIDE SEQUENCE [LARGE SCALE GENOMIC DNA]</scope>
    <source>
        <strain evidence="13">SZHN2017</strain>
        <tissue evidence="13">Muscle</tissue>
    </source>
</reference>
<dbReference type="Gene3D" id="2.10.90.10">
    <property type="entry name" value="Cystine-knot cytokines"/>
    <property type="match status" value="1"/>
</dbReference>
<organism evidence="13 14">
    <name type="scientific">Pomacea canaliculata</name>
    <name type="common">Golden apple snail</name>
    <dbReference type="NCBI Taxonomy" id="400727"/>
    <lineage>
        <taxon>Eukaryota</taxon>
        <taxon>Metazoa</taxon>
        <taxon>Spiralia</taxon>
        <taxon>Lophotrochozoa</taxon>
        <taxon>Mollusca</taxon>
        <taxon>Gastropoda</taxon>
        <taxon>Caenogastropoda</taxon>
        <taxon>Architaenioglossa</taxon>
        <taxon>Ampullarioidea</taxon>
        <taxon>Ampullariidae</taxon>
        <taxon>Pomacea</taxon>
    </lineage>
</organism>
<dbReference type="EMBL" id="PZQS01000008">
    <property type="protein sequence ID" value="PVD26211.1"/>
    <property type="molecule type" value="Genomic_DNA"/>
</dbReference>
<gene>
    <name evidence="13" type="ORF">C0Q70_13881</name>
</gene>
<dbReference type="GO" id="GO:0051240">
    <property type="term" value="P:positive regulation of multicellular organismal process"/>
    <property type="evidence" value="ECO:0007669"/>
    <property type="project" value="UniProtKB-ARBA"/>
</dbReference>